<evidence type="ECO:0000259" key="2">
    <source>
        <dbReference type="PROSITE" id="PS50988"/>
    </source>
</evidence>
<dbReference type="SUPFAM" id="SSF140864">
    <property type="entry name" value="TROVE domain-like"/>
    <property type="match status" value="1"/>
</dbReference>
<dbReference type="OrthoDB" id="427368at2759"/>
<dbReference type="InterPro" id="IPR052652">
    <property type="entry name" value="Telomerase_Complex_Comp"/>
</dbReference>
<keyword evidence="4" id="KW-1185">Reference proteome</keyword>
<dbReference type="InterPro" id="IPR037214">
    <property type="entry name" value="TROVE_dom_sf"/>
</dbReference>
<dbReference type="GO" id="GO:0005697">
    <property type="term" value="C:telomerase holoenzyme complex"/>
    <property type="evidence" value="ECO:0007669"/>
    <property type="project" value="TreeGrafter"/>
</dbReference>
<dbReference type="PANTHER" id="PTHR44791">
    <property type="entry name" value="TELOMERASE PROTEIN COMPONENT 1 TEP1"/>
    <property type="match status" value="1"/>
</dbReference>
<dbReference type="GO" id="GO:0070034">
    <property type="term" value="F:telomerase RNA binding"/>
    <property type="evidence" value="ECO:0007669"/>
    <property type="project" value="TreeGrafter"/>
</dbReference>
<dbReference type="PANTHER" id="PTHR44791:SF1">
    <property type="entry name" value="TELOMERASE PROTEIN COMPONENT 1"/>
    <property type="match status" value="1"/>
</dbReference>
<feature type="compositionally biased region" description="Basic and acidic residues" evidence="1">
    <location>
        <begin position="243"/>
        <end position="260"/>
    </location>
</feature>
<dbReference type="InterPro" id="IPR008858">
    <property type="entry name" value="TROVE_dom"/>
</dbReference>
<organism evidence="3 4">
    <name type="scientific">Dibothriocephalus latus</name>
    <name type="common">Fish tapeworm</name>
    <name type="synonym">Diphyllobothrium latum</name>
    <dbReference type="NCBI Taxonomy" id="60516"/>
    <lineage>
        <taxon>Eukaryota</taxon>
        <taxon>Metazoa</taxon>
        <taxon>Spiralia</taxon>
        <taxon>Lophotrochozoa</taxon>
        <taxon>Platyhelminthes</taxon>
        <taxon>Cestoda</taxon>
        <taxon>Eucestoda</taxon>
        <taxon>Diphyllobothriidea</taxon>
        <taxon>Diphyllobothriidae</taxon>
        <taxon>Dibothriocephalus</taxon>
    </lineage>
</organism>
<evidence type="ECO:0000313" key="3">
    <source>
        <dbReference type="EMBL" id="VDN12255.1"/>
    </source>
</evidence>
<feature type="region of interest" description="Disordered" evidence="1">
    <location>
        <begin position="243"/>
        <end position="273"/>
    </location>
</feature>
<protein>
    <recommendedName>
        <fullName evidence="2">TROVE domain-containing protein</fullName>
    </recommendedName>
</protein>
<dbReference type="GO" id="GO:0000722">
    <property type="term" value="P:telomere maintenance via recombination"/>
    <property type="evidence" value="ECO:0007669"/>
    <property type="project" value="TreeGrafter"/>
</dbReference>
<dbReference type="AlphaFoldDB" id="A0A3P7L4B1"/>
<sequence length="564" mass="63649">MAQRGSLLSTENRLLNVSIAKKPETERITERTQKTVKPKEDLKTHLPNTSATRGVYENFQDWFAHQDALSHDESVEFSLPEIETNKSADIKDVRGNVSAEADLLKENLIILVSGTIVPSLSFKNKAIRKTAMEMLDELSKSDPEFVLKVVNNIAQELNIRFTTNFLLAYAAANEACRPYIGKYFSSSINLPSDWMEVVQTYELVQDPSAKRGSLPQALRKAMKSKFKEFDQYQLAKYNRELKGETKPAKNASDTKRERNESASSSGDEAEPVHKRPLTLKNLIRQLHISEPKDNVLCLLGKRYPSSAQEFLQCGLSGEWQPELVGTKMKLPVPYTWETELSKTPIKSQKEAWERLIDSRKLPYMALMRNLRNLLLVGIGSDQKTQAIKHLTNKGAVSSSKQMPFRYFAAYSALSSVVAVTRKQAIKQERLKNVNMAELKEYTQAVETAFEIAVRNNLPVVQGSTLIVIDLKEIPSESVSSFGLLSNSPVALKLLLGFMCMTACEHFEAYISVQGKLFNTCHFRKLLPREGEMLKTVKKAEQLLKVCQPLLTPYPLCFDRFLANS</sequence>
<dbReference type="Proteomes" id="UP000281553">
    <property type="component" value="Unassembled WGS sequence"/>
</dbReference>
<accession>A0A3P7L4B1</accession>
<reference evidence="3 4" key="1">
    <citation type="submission" date="2018-11" db="EMBL/GenBank/DDBJ databases">
        <authorList>
            <consortium name="Pathogen Informatics"/>
        </authorList>
    </citation>
    <scope>NUCLEOTIDE SEQUENCE [LARGE SCALE GENOMIC DNA]</scope>
</reference>
<dbReference type="PROSITE" id="PS50988">
    <property type="entry name" value="TROVE"/>
    <property type="match status" value="1"/>
</dbReference>
<proteinExistence type="predicted"/>
<dbReference type="Pfam" id="PF05731">
    <property type="entry name" value="TROVE"/>
    <property type="match status" value="2"/>
</dbReference>
<evidence type="ECO:0000256" key="1">
    <source>
        <dbReference type="SAM" id="MobiDB-lite"/>
    </source>
</evidence>
<dbReference type="EMBL" id="UYRU01053445">
    <property type="protein sequence ID" value="VDN12255.1"/>
    <property type="molecule type" value="Genomic_DNA"/>
</dbReference>
<evidence type="ECO:0000313" key="4">
    <source>
        <dbReference type="Proteomes" id="UP000281553"/>
    </source>
</evidence>
<name>A0A3P7L4B1_DIBLA</name>
<dbReference type="GO" id="GO:0003720">
    <property type="term" value="F:telomerase activity"/>
    <property type="evidence" value="ECO:0007669"/>
    <property type="project" value="TreeGrafter"/>
</dbReference>
<feature type="domain" description="TROVE" evidence="2">
    <location>
        <begin position="90"/>
        <end position="462"/>
    </location>
</feature>
<gene>
    <name evidence="3" type="ORF">DILT_LOCUS8086</name>
</gene>